<accession>A0A7R7XM21</accession>
<dbReference type="Proteomes" id="UP000654913">
    <property type="component" value="Chromosome 4"/>
</dbReference>
<evidence type="ECO:0000256" key="5">
    <source>
        <dbReference type="ARBA" id="ARBA00022737"/>
    </source>
</evidence>
<evidence type="ECO:0008006" key="14">
    <source>
        <dbReference type="Google" id="ProtNLM"/>
    </source>
</evidence>
<dbReference type="OrthoDB" id="3222at2759"/>
<feature type="transmembrane region" description="Helical" evidence="11">
    <location>
        <begin position="264"/>
        <end position="284"/>
    </location>
</feature>
<comment type="catalytic activity">
    <reaction evidence="8">
        <text>H2O(in) = H2O(out)</text>
        <dbReference type="Rhea" id="RHEA:29667"/>
        <dbReference type="ChEBI" id="CHEBI:15377"/>
    </reaction>
</comment>
<feature type="transmembrane region" description="Helical" evidence="11">
    <location>
        <begin position="215"/>
        <end position="237"/>
    </location>
</feature>
<evidence type="ECO:0000256" key="7">
    <source>
        <dbReference type="ARBA" id="ARBA00023136"/>
    </source>
</evidence>
<proteinExistence type="inferred from homology"/>
<dbReference type="KEGG" id="apuu:APUU_40445S"/>
<evidence type="ECO:0000256" key="9">
    <source>
        <dbReference type="ARBA" id="ARBA00049405"/>
    </source>
</evidence>
<keyword evidence="7 11" id="KW-0472">Membrane</keyword>
<evidence type="ECO:0000313" key="12">
    <source>
        <dbReference type="EMBL" id="BCS24001.1"/>
    </source>
</evidence>
<dbReference type="GO" id="GO:0015250">
    <property type="term" value="F:water channel activity"/>
    <property type="evidence" value="ECO:0007669"/>
    <property type="project" value="TreeGrafter"/>
</dbReference>
<dbReference type="SUPFAM" id="SSF81338">
    <property type="entry name" value="Aquaporin-like"/>
    <property type="match status" value="1"/>
</dbReference>
<evidence type="ECO:0000256" key="1">
    <source>
        <dbReference type="ARBA" id="ARBA00004141"/>
    </source>
</evidence>
<evidence type="ECO:0000256" key="2">
    <source>
        <dbReference type="ARBA" id="ARBA00006175"/>
    </source>
</evidence>
<keyword evidence="4 10" id="KW-0812">Transmembrane</keyword>
<comment type="catalytic activity">
    <reaction evidence="9">
        <text>glycerol(in) = glycerol(out)</text>
        <dbReference type="Rhea" id="RHEA:29675"/>
        <dbReference type="ChEBI" id="CHEBI:17754"/>
    </reaction>
</comment>
<feature type="transmembrane region" description="Helical" evidence="11">
    <location>
        <begin position="45"/>
        <end position="69"/>
    </location>
</feature>
<dbReference type="InterPro" id="IPR022357">
    <property type="entry name" value="MIP_CS"/>
</dbReference>
<keyword evidence="3 10" id="KW-0813">Transport</keyword>
<name>A0A7R7XM21_9EURO</name>
<feature type="transmembrane region" description="Helical" evidence="11">
    <location>
        <begin position="185"/>
        <end position="203"/>
    </location>
</feature>
<gene>
    <name evidence="12" type="ORF">APUU_40445S</name>
</gene>
<dbReference type="PRINTS" id="PR00783">
    <property type="entry name" value="MINTRINSICP"/>
</dbReference>
<comment type="similarity">
    <text evidence="2 10">Belongs to the MIP/aquaporin (TC 1.A.8) family.</text>
</comment>
<dbReference type="Pfam" id="PF00230">
    <property type="entry name" value="MIP"/>
    <property type="match status" value="1"/>
</dbReference>
<evidence type="ECO:0000256" key="3">
    <source>
        <dbReference type="ARBA" id="ARBA00022448"/>
    </source>
</evidence>
<dbReference type="InterPro" id="IPR000425">
    <property type="entry name" value="MIP"/>
</dbReference>
<evidence type="ECO:0000256" key="11">
    <source>
        <dbReference type="SAM" id="Phobius"/>
    </source>
</evidence>
<dbReference type="PROSITE" id="PS00221">
    <property type="entry name" value="MIP"/>
    <property type="match status" value="1"/>
</dbReference>
<evidence type="ECO:0000256" key="8">
    <source>
        <dbReference type="ARBA" id="ARBA00034651"/>
    </source>
</evidence>
<dbReference type="FunFam" id="1.20.1080.10:FF:000027">
    <property type="entry name" value="MIP aquaporin"/>
    <property type="match status" value="1"/>
</dbReference>
<dbReference type="PANTHER" id="PTHR43829:SF9">
    <property type="entry name" value="AQUAPORIN-9"/>
    <property type="match status" value="1"/>
</dbReference>
<reference evidence="12" key="2">
    <citation type="submission" date="2021-02" db="EMBL/GenBank/DDBJ databases">
        <title>Aspergillus puulaauensis MK2 genome sequence.</title>
        <authorList>
            <person name="Futagami T."/>
            <person name="Mori K."/>
            <person name="Kadooka C."/>
            <person name="Tanaka T."/>
        </authorList>
    </citation>
    <scope>NUCLEOTIDE SEQUENCE</scope>
    <source>
        <strain evidence="12">MK2</strain>
    </source>
</reference>
<keyword evidence="5" id="KW-0677">Repeat</keyword>
<dbReference type="GO" id="GO:0005886">
    <property type="term" value="C:plasma membrane"/>
    <property type="evidence" value="ECO:0007669"/>
    <property type="project" value="TreeGrafter"/>
</dbReference>
<comment type="subcellular location">
    <subcellularLocation>
        <location evidence="1">Membrane</location>
        <topology evidence="1">Multi-pass membrane protein</topology>
    </subcellularLocation>
</comment>
<dbReference type="NCBIfam" id="TIGR00861">
    <property type="entry name" value="MIP"/>
    <property type="match status" value="1"/>
</dbReference>
<feature type="non-terminal residue" evidence="12">
    <location>
        <position position="320"/>
    </location>
</feature>
<feature type="transmembrane region" description="Helical" evidence="11">
    <location>
        <begin position="123"/>
        <end position="143"/>
    </location>
</feature>
<dbReference type="CDD" id="cd00333">
    <property type="entry name" value="MIP"/>
    <property type="match status" value="1"/>
</dbReference>
<dbReference type="AlphaFoldDB" id="A0A7R7XM21"/>
<evidence type="ECO:0000256" key="4">
    <source>
        <dbReference type="ARBA" id="ARBA00022692"/>
    </source>
</evidence>
<reference evidence="12" key="1">
    <citation type="submission" date="2021-01" db="EMBL/GenBank/DDBJ databases">
        <authorList>
            <consortium name="Aspergillus puulaauensis MK2 genome sequencing consortium"/>
            <person name="Kazuki M."/>
            <person name="Futagami T."/>
        </authorList>
    </citation>
    <scope>NUCLEOTIDE SEQUENCE</scope>
    <source>
        <strain evidence="12">MK2</strain>
    </source>
</reference>
<evidence type="ECO:0000313" key="13">
    <source>
        <dbReference type="Proteomes" id="UP000654913"/>
    </source>
</evidence>
<dbReference type="PANTHER" id="PTHR43829">
    <property type="entry name" value="AQUAPORIN OR AQUAGLYCEROPORIN RELATED"/>
    <property type="match status" value="1"/>
</dbReference>
<evidence type="ECO:0000256" key="6">
    <source>
        <dbReference type="ARBA" id="ARBA00022989"/>
    </source>
</evidence>
<sequence length="320" mass="35115">MVAPLTSDKREAILGVKSVSVAETPEGTLSPSPLWWSRIRADCRLAFSEFFGTMILVLFGNGVVAQVILSEGEKGDYQSISWGWGLGVMLGVYVSGISGSHLNPAVTFANCVLRKFPWRKWPLYAVSQLLGGMCAAAIVYGNYKSAVDTYEGGPGIRTVPGYSDTASGGIFCTYPAEFMTRTGQFFSEFVASSILMFVIFSLTDKGNMAAGPFMPIAMFFTIFGIGACFGWETGYAINLARDFGPRLVSYMIGYGPEVWRAGNYYFWVPVVAPFFGCTFGGWLYDMFLYVGTDSVINTPYIGLHRFVRPMTKKHQDAQSP</sequence>
<dbReference type="Gene3D" id="1.20.1080.10">
    <property type="entry name" value="Glycerol uptake facilitator protein"/>
    <property type="match status" value="1"/>
</dbReference>
<keyword evidence="6 11" id="KW-1133">Transmembrane helix</keyword>
<keyword evidence="13" id="KW-1185">Reference proteome</keyword>
<dbReference type="EMBL" id="AP024446">
    <property type="protein sequence ID" value="BCS24001.1"/>
    <property type="molecule type" value="Genomic_DNA"/>
</dbReference>
<evidence type="ECO:0000256" key="10">
    <source>
        <dbReference type="RuleBase" id="RU000477"/>
    </source>
</evidence>
<organism evidence="12 13">
    <name type="scientific">Aspergillus puulaauensis</name>
    <dbReference type="NCBI Taxonomy" id="1220207"/>
    <lineage>
        <taxon>Eukaryota</taxon>
        <taxon>Fungi</taxon>
        <taxon>Dikarya</taxon>
        <taxon>Ascomycota</taxon>
        <taxon>Pezizomycotina</taxon>
        <taxon>Eurotiomycetes</taxon>
        <taxon>Eurotiomycetidae</taxon>
        <taxon>Eurotiales</taxon>
        <taxon>Aspergillaceae</taxon>
        <taxon>Aspergillus</taxon>
    </lineage>
</organism>
<dbReference type="GO" id="GO:0015254">
    <property type="term" value="F:glycerol channel activity"/>
    <property type="evidence" value="ECO:0007669"/>
    <property type="project" value="TreeGrafter"/>
</dbReference>
<protein>
    <recommendedName>
        <fullName evidence="14">Aquaglyceroporin</fullName>
    </recommendedName>
</protein>
<dbReference type="RefSeq" id="XP_041556195.1">
    <property type="nucleotide sequence ID" value="XM_041703517.1"/>
</dbReference>
<dbReference type="InterPro" id="IPR023271">
    <property type="entry name" value="Aquaporin-like"/>
</dbReference>
<dbReference type="GeneID" id="64974006"/>
<feature type="transmembrane region" description="Helical" evidence="11">
    <location>
        <begin position="81"/>
        <end position="102"/>
    </location>
</feature>
<dbReference type="InterPro" id="IPR050363">
    <property type="entry name" value="MIP/Aquaporin"/>
</dbReference>